<feature type="region of interest" description="Disordered" evidence="1">
    <location>
        <begin position="89"/>
        <end position="109"/>
    </location>
</feature>
<evidence type="ECO:0000256" key="1">
    <source>
        <dbReference type="SAM" id="MobiDB-lite"/>
    </source>
</evidence>
<name>A0AAX3EEJ7_PAEUR</name>
<dbReference type="Proteomes" id="UP001163293">
    <property type="component" value="Chromosome"/>
</dbReference>
<dbReference type="EMBL" id="CP101185">
    <property type="protein sequence ID" value="UYV96047.1"/>
    <property type="molecule type" value="Genomic_DNA"/>
</dbReference>
<sequence length="109" mass="11759">MSTAITSEPDLDAEAQRVAAVHRLATSKAFHPELRRAEAQARVQLAAAVMAMDEVEDRIAGGEKIHSLHEQAAVERAKDAYAQALADLVRGESSVEADPSTSQPMNQEH</sequence>
<protein>
    <submittedName>
        <fullName evidence="2">Uncharacterized protein</fullName>
    </submittedName>
</protein>
<accession>A0AAX3EEJ7</accession>
<gene>
    <name evidence="2" type="ORF">NL394_13245</name>
</gene>
<organism evidence="2 3">
    <name type="scientific">Paenarthrobacter ureafaciens</name>
    <dbReference type="NCBI Taxonomy" id="37931"/>
    <lineage>
        <taxon>Bacteria</taxon>
        <taxon>Bacillati</taxon>
        <taxon>Actinomycetota</taxon>
        <taxon>Actinomycetes</taxon>
        <taxon>Micrococcales</taxon>
        <taxon>Micrococcaceae</taxon>
        <taxon>Paenarthrobacter</taxon>
    </lineage>
</organism>
<proteinExistence type="predicted"/>
<evidence type="ECO:0000313" key="3">
    <source>
        <dbReference type="Proteomes" id="UP001163293"/>
    </source>
</evidence>
<reference evidence="2" key="1">
    <citation type="submission" date="2022-07" db="EMBL/GenBank/DDBJ databases">
        <authorList>
            <person name="Wu T."/>
        </authorList>
    </citation>
    <scope>NUCLEOTIDE SEQUENCE</scope>
    <source>
        <strain evidence="2">SD-1</strain>
    </source>
</reference>
<keyword evidence="3" id="KW-1185">Reference proteome</keyword>
<dbReference type="AlphaFoldDB" id="A0AAX3EEJ7"/>
<dbReference type="RefSeq" id="WP_069695052.1">
    <property type="nucleotide sequence ID" value="NZ_CP043010.1"/>
</dbReference>
<feature type="compositionally biased region" description="Polar residues" evidence="1">
    <location>
        <begin position="99"/>
        <end position="109"/>
    </location>
</feature>
<evidence type="ECO:0000313" key="2">
    <source>
        <dbReference type="EMBL" id="UYV96047.1"/>
    </source>
</evidence>